<reference evidence="16" key="1">
    <citation type="submission" date="2025-08" db="UniProtKB">
        <authorList>
            <consortium name="RefSeq"/>
        </authorList>
    </citation>
    <scope>IDENTIFICATION</scope>
    <source>
        <tissue evidence="16">Liver</tissue>
    </source>
</reference>
<gene>
    <name evidence="16" type="primary">TLE4</name>
</gene>
<dbReference type="GO" id="GO:0090090">
    <property type="term" value="P:negative regulation of canonical Wnt signaling pathway"/>
    <property type="evidence" value="ECO:0007669"/>
    <property type="project" value="TreeGrafter"/>
</dbReference>
<dbReference type="SMART" id="SM00320">
    <property type="entry name" value="WD40"/>
    <property type="match status" value="7"/>
</dbReference>
<dbReference type="Pfam" id="PF03920">
    <property type="entry name" value="TLE_N"/>
    <property type="match status" value="1"/>
</dbReference>
<dbReference type="CDD" id="cd00200">
    <property type="entry name" value="WD40"/>
    <property type="match status" value="1"/>
</dbReference>
<name>A0A7F8RIK9_LEPWE</name>
<dbReference type="RefSeq" id="XP_030893056.1">
    <property type="nucleotide sequence ID" value="XM_031037196.1"/>
</dbReference>
<keyword evidence="9" id="KW-0804">Transcription</keyword>
<comment type="subcellular location">
    <subcellularLocation>
        <location evidence="1">Nucleus</location>
    </subcellularLocation>
</comment>
<dbReference type="GO" id="GO:0005667">
    <property type="term" value="C:transcription regulator complex"/>
    <property type="evidence" value="ECO:0007669"/>
    <property type="project" value="TreeGrafter"/>
</dbReference>
<keyword evidence="3" id="KW-0678">Repressor</keyword>
<dbReference type="CTD" id="7091"/>
<dbReference type="Gene3D" id="2.130.10.10">
    <property type="entry name" value="YVTN repeat-like/Quinoprotein amine dehydrogenase"/>
    <property type="match status" value="1"/>
</dbReference>
<keyword evidence="6" id="KW-0677">Repeat</keyword>
<dbReference type="InterPro" id="IPR009146">
    <property type="entry name" value="Groucho_enhance"/>
</dbReference>
<dbReference type="PANTHER" id="PTHR10814">
    <property type="entry name" value="TRANSDUCIN-LIKE ENHANCER PROTEIN"/>
    <property type="match status" value="1"/>
</dbReference>
<dbReference type="InterPro" id="IPR005617">
    <property type="entry name" value="Groucho/TLE_N"/>
</dbReference>
<dbReference type="PANTHER" id="PTHR10814:SF31">
    <property type="entry name" value="TRANSDUCIN-LIKE ENHANCER PROTEIN 4"/>
    <property type="match status" value="1"/>
</dbReference>
<proteinExistence type="inferred from homology"/>
<keyword evidence="8" id="KW-0805">Transcription regulation</keyword>
<evidence type="ECO:0000256" key="7">
    <source>
        <dbReference type="ARBA" id="ARBA00022843"/>
    </source>
</evidence>
<evidence type="ECO:0000259" key="14">
    <source>
        <dbReference type="Pfam" id="PF03920"/>
    </source>
</evidence>
<dbReference type="GeneID" id="102730272"/>
<dbReference type="SUPFAM" id="SSF50978">
    <property type="entry name" value="WD40 repeat-like"/>
    <property type="match status" value="1"/>
</dbReference>
<sequence length="679" mass="73836">MIRDLSKMYPQTRHPAPHQPAQPFKFTISESCDRIKEEFQFLQAQYHSLKLECEKLASEKTEMQRHYVMYYEMSYGLNIEMHKQAEIVKRLNAICAQVIPFLSQEQQLQAQHLSHGHGLPVPLTPHPSGLQPPAIPPIGSSAGLLALSSALGGQSHLPIKDEKKHHDNDHQRDRDSIKSSSVSPSASFRGAEKHRNSTDYSSDSKKQKTEEKEIAARYNEKSTTPVSKSNTPTPRTDAPTPGSNSTPGLRPVPGKPPGVDPLASSLRTPMAVPCPYPTPFGIVPHAGMNGELASPGAAYAGLHNISPQMSAAAAAAAAAAAYGRSPVVGFDPHHHMRVPAIPPNLTGIPGGKPAYSFHVTADGQMQPVPFPPDALIGPGIPRHARQINTLNHGEVVCAVTISNPTRHVYTGGKGCVKVWDISHPGNKSPVSQLDCLNRDNYIRSCRLLPDGRTLIVGGEASTLSIWDLAAPTPRIKAELTSSAPACYALAISPDSKVCFSCCSDGNIAVWDLHNQTLVRQFQGHTDGASCIDISNDGTKLWTGGLDNTVRSWDLREGRQLQQHDFTSQIFSLGYCPTGEWLAVGMENSNVEVLHVTKPDKYQLHLHESCVLSLKFAHCGKWFVSTGKDNLLNAWRTPYGASIFQSKESSSVLSCDISVDDKYIVTGSGDKKATVYEVIY</sequence>
<keyword evidence="10" id="KW-0539">Nucleus</keyword>
<dbReference type="GO" id="GO:0005634">
    <property type="term" value="C:nucleus"/>
    <property type="evidence" value="ECO:0007669"/>
    <property type="project" value="UniProtKB-SubCell"/>
</dbReference>
<feature type="compositionally biased region" description="Polar residues" evidence="13">
    <location>
        <begin position="221"/>
        <end position="234"/>
    </location>
</feature>
<feature type="repeat" description="WD" evidence="11">
    <location>
        <begin position="603"/>
        <end position="634"/>
    </location>
</feature>
<evidence type="ECO:0000256" key="4">
    <source>
        <dbReference type="ARBA" id="ARBA00022574"/>
    </source>
</evidence>
<dbReference type="PROSITE" id="PS50082">
    <property type="entry name" value="WD_REPEATS_2"/>
    <property type="match status" value="3"/>
</dbReference>
<dbReference type="InterPro" id="IPR036322">
    <property type="entry name" value="WD40_repeat_dom_sf"/>
</dbReference>
<dbReference type="PRINTS" id="PR01850">
    <property type="entry name" value="GROUCHOFAMLY"/>
</dbReference>
<evidence type="ECO:0000256" key="8">
    <source>
        <dbReference type="ARBA" id="ARBA00023015"/>
    </source>
</evidence>
<dbReference type="Proteomes" id="UP000245341">
    <property type="component" value="Unplaced"/>
</dbReference>
<dbReference type="PROSITE" id="PS50294">
    <property type="entry name" value="WD_REPEATS_REGION"/>
    <property type="match status" value="1"/>
</dbReference>
<evidence type="ECO:0000256" key="10">
    <source>
        <dbReference type="ARBA" id="ARBA00023242"/>
    </source>
</evidence>
<accession>A0A7F8RIK9</accession>
<feature type="region of interest" description="Disordered" evidence="13">
    <location>
        <begin position="1"/>
        <end position="22"/>
    </location>
</feature>
<evidence type="ECO:0000256" key="1">
    <source>
        <dbReference type="ARBA" id="ARBA00004123"/>
    </source>
</evidence>
<feature type="compositionally biased region" description="Low complexity" evidence="13">
    <location>
        <begin position="178"/>
        <end position="187"/>
    </location>
</feature>
<comment type="similarity">
    <text evidence="2">Belongs to the WD repeat Groucho/TLE family.</text>
</comment>
<feature type="repeat" description="WD" evidence="11">
    <location>
        <begin position="521"/>
        <end position="562"/>
    </location>
</feature>
<evidence type="ECO:0000256" key="13">
    <source>
        <dbReference type="SAM" id="MobiDB-lite"/>
    </source>
</evidence>
<evidence type="ECO:0000256" key="5">
    <source>
        <dbReference type="ARBA" id="ARBA00022687"/>
    </source>
</evidence>
<keyword evidence="5" id="KW-0879">Wnt signaling pathway</keyword>
<keyword evidence="15" id="KW-1185">Reference proteome</keyword>
<dbReference type="InterPro" id="IPR001680">
    <property type="entry name" value="WD40_rpt"/>
</dbReference>
<evidence type="ECO:0000256" key="9">
    <source>
        <dbReference type="ARBA" id="ARBA00023163"/>
    </source>
</evidence>
<dbReference type="GO" id="GO:0016055">
    <property type="term" value="P:Wnt signaling pathway"/>
    <property type="evidence" value="ECO:0007669"/>
    <property type="project" value="UniProtKB-KW"/>
</dbReference>
<protein>
    <submittedName>
        <fullName evidence="16">Transducin-like enhancer protein 4 isoform X2</fullName>
    </submittedName>
</protein>
<keyword evidence="4 11" id="KW-0853">WD repeat</keyword>
<evidence type="ECO:0000256" key="3">
    <source>
        <dbReference type="ARBA" id="ARBA00022491"/>
    </source>
</evidence>
<organism evidence="15 16">
    <name type="scientific">Leptonychotes weddellii</name>
    <name type="common">Weddell seal</name>
    <name type="synonym">Otaria weddellii</name>
    <dbReference type="NCBI Taxonomy" id="9713"/>
    <lineage>
        <taxon>Eukaryota</taxon>
        <taxon>Metazoa</taxon>
        <taxon>Chordata</taxon>
        <taxon>Craniata</taxon>
        <taxon>Vertebrata</taxon>
        <taxon>Euteleostomi</taxon>
        <taxon>Mammalia</taxon>
        <taxon>Eutheria</taxon>
        <taxon>Laurasiatheria</taxon>
        <taxon>Carnivora</taxon>
        <taxon>Caniformia</taxon>
        <taxon>Pinnipedia</taxon>
        <taxon>Phocidae</taxon>
        <taxon>Monachinae</taxon>
        <taxon>Lobodontini</taxon>
        <taxon>Leptonychotes</taxon>
    </lineage>
</organism>
<feature type="domain" description="Groucho/TLE N-terminal Q-rich" evidence="14">
    <location>
        <begin position="24"/>
        <end position="110"/>
    </location>
</feature>
<evidence type="ECO:0000256" key="12">
    <source>
        <dbReference type="SAM" id="Coils"/>
    </source>
</evidence>
<feature type="coiled-coil region" evidence="12">
    <location>
        <begin position="32"/>
        <end position="59"/>
    </location>
</feature>
<dbReference type="PROSITE" id="PS00678">
    <property type="entry name" value="WD_REPEATS_1"/>
    <property type="match status" value="2"/>
</dbReference>
<evidence type="ECO:0000313" key="15">
    <source>
        <dbReference type="Proteomes" id="UP000245341"/>
    </source>
</evidence>
<keyword evidence="12" id="KW-0175">Coiled coil</keyword>
<dbReference type="InterPro" id="IPR019775">
    <property type="entry name" value="WD40_repeat_CS"/>
</dbReference>
<feature type="repeat" description="WD" evidence="11">
    <location>
        <begin position="479"/>
        <end position="520"/>
    </location>
</feature>
<dbReference type="Pfam" id="PF00400">
    <property type="entry name" value="WD40"/>
    <property type="match status" value="6"/>
</dbReference>
<feature type="compositionally biased region" description="Basic and acidic residues" evidence="13">
    <location>
        <begin position="158"/>
        <end position="177"/>
    </location>
</feature>
<feature type="region of interest" description="Disordered" evidence="13">
    <location>
        <begin position="116"/>
        <end position="137"/>
    </location>
</feature>
<evidence type="ECO:0000313" key="16">
    <source>
        <dbReference type="RefSeq" id="XP_030893056.1"/>
    </source>
</evidence>
<dbReference type="InterPro" id="IPR015943">
    <property type="entry name" value="WD40/YVTN_repeat-like_dom_sf"/>
</dbReference>
<evidence type="ECO:0000256" key="6">
    <source>
        <dbReference type="ARBA" id="ARBA00022737"/>
    </source>
</evidence>
<evidence type="ECO:0000256" key="11">
    <source>
        <dbReference type="PROSITE-ProRule" id="PRU00221"/>
    </source>
</evidence>
<evidence type="ECO:0000256" key="2">
    <source>
        <dbReference type="ARBA" id="ARBA00005969"/>
    </source>
</evidence>
<dbReference type="AlphaFoldDB" id="A0A7F8RIK9"/>
<feature type="region of interest" description="Disordered" evidence="13">
    <location>
        <begin position="157"/>
        <end position="264"/>
    </location>
</feature>
<feature type="compositionally biased region" description="Basic and acidic residues" evidence="13">
    <location>
        <begin position="190"/>
        <end position="220"/>
    </location>
</feature>
<dbReference type="FunFam" id="2.130.10.10:FF:000001">
    <property type="entry name" value="transducin-like enhancer protein 3 isoform X1"/>
    <property type="match status" value="1"/>
</dbReference>
<dbReference type="GO" id="GO:0003714">
    <property type="term" value="F:transcription corepressor activity"/>
    <property type="evidence" value="ECO:0007669"/>
    <property type="project" value="TreeGrafter"/>
</dbReference>
<keyword evidence="7" id="KW-0832">Ubl conjugation</keyword>